<dbReference type="PANTHER" id="PTHR11575">
    <property type="entry name" value="5'-NUCLEOTIDASE-RELATED"/>
    <property type="match status" value="1"/>
</dbReference>
<dbReference type="EC" id="3.1.3.5" evidence="2"/>
<dbReference type="PANTHER" id="PTHR11575:SF24">
    <property type="entry name" value="5'-NUCLEOTIDASE"/>
    <property type="match status" value="1"/>
</dbReference>
<evidence type="ECO:0000256" key="2">
    <source>
        <dbReference type="ARBA" id="ARBA00012643"/>
    </source>
</evidence>
<dbReference type="InterPro" id="IPR029052">
    <property type="entry name" value="Metallo-depent_PP-like"/>
</dbReference>
<proteinExistence type="predicted"/>
<dbReference type="InterPro" id="IPR004843">
    <property type="entry name" value="Calcineurin-like_PHP"/>
</dbReference>
<evidence type="ECO:0000259" key="4">
    <source>
        <dbReference type="Pfam" id="PF00149"/>
    </source>
</evidence>
<gene>
    <name evidence="5" type="ORF">ZHD862_LOCUS7069</name>
</gene>
<dbReference type="GO" id="GO:0009166">
    <property type="term" value="P:nucleotide catabolic process"/>
    <property type="evidence" value="ECO:0007669"/>
    <property type="project" value="InterPro"/>
</dbReference>
<dbReference type="SUPFAM" id="SSF56300">
    <property type="entry name" value="Metallo-dependent phosphatases"/>
    <property type="match status" value="1"/>
</dbReference>
<dbReference type="AlphaFoldDB" id="A0A813Z9C5"/>
<evidence type="ECO:0000313" key="5">
    <source>
        <dbReference type="EMBL" id="CAF0894759.1"/>
    </source>
</evidence>
<dbReference type="SUPFAM" id="SSF55816">
    <property type="entry name" value="5'-nucleotidase (syn. UDP-sugar hydrolase), C-terminal domain"/>
    <property type="match status" value="2"/>
</dbReference>
<reference evidence="5" key="1">
    <citation type="submission" date="2021-02" db="EMBL/GenBank/DDBJ databases">
        <authorList>
            <person name="Nowell W R."/>
        </authorList>
    </citation>
    <scope>NUCLEOTIDE SEQUENCE</scope>
</reference>
<dbReference type="InterPro" id="IPR006179">
    <property type="entry name" value="5_nucleotidase/apyrase"/>
</dbReference>
<feature type="domain" description="Calcineurin-like phosphoesterase" evidence="4">
    <location>
        <begin position="75"/>
        <end position="280"/>
    </location>
</feature>
<dbReference type="Proteomes" id="UP000663864">
    <property type="component" value="Unassembled WGS sequence"/>
</dbReference>
<dbReference type="GO" id="GO:0008253">
    <property type="term" value="F:5'-nucleotidase activity"/>
    <property type="evidence" value="ECO:0007669"/>
    <property type="project" value="UniProtKB-EC"/>
</dbReference>
<protein>
    <recommendedName>
        <fullName evidence="2">5'-nucleotidase</fullName>
        <ecNumber evidence="2">3.1.3.5</ecNumber>
    </recommendedName>
</protein>
<dbReference type="InterPro" id="IPR036907">
    <property type="entry name" value="5'-Nucleotdase_C_sf"/>
</dbReference>
<comment type="catalytic activity">
    <reaction evidence="1">
        <text>a ribonucleoside 5'-phosphate + H2O = a ribonucleoside + phosphate</text>
        <dbReference type="Rhea" id="RHEA:12484"/>
        <dbReference type="ChEBI" id="CHEBI:15377"/>
        <dbReference type="ChEBI" id="CHEBI:18254"/>
        <dbReference type="ChEBI" id="CHEBI:43474"/>
        <dbReference type="ChEBI" id="CHEBI:58043"/>
        <dbReference type="EC" id="3.1.3.5"/>
    </reaction>
</comment>
<organism evidence="5 6">
    <name type="scientific">Rotaria sordida</name>
    <dbReference type="NCBI Taxonomy" id="392033"/>
    <lineage>
        <taxon>Eukaryota</taxon>
        <taxon>Metazoa</taxon>
        <taxon>Spiralia</taxon>
        <taxon>Gnathifera</taxon>
        <taxon>Rotifera</taxon>
        <taxon>Eurotatoria</taxon>
        <taxon>Bdelloidea</taxon>
        <taxon>Philodinida</taxon>
        <taxon>Philodinidae</taxon>
        <taxon>Rotaria</taxon>
    </lineage>
</organism>
<sequence>MACINIDRLKIFFLPHGLLYTFLSIIIVCLLILTIIYASLYRNSNTSPNISPVANGIIGYPIRLPNDGRYIQWIFLQMNDVYELIPLQGGRRGGFARVAYMRQLLKQENSNTYTILAGDFLSPSVLSLAKVNGTTFNGKHMVATMNTVGVDFVTFGNHEFDLSEKDLLTRMNESTFTWISSNIFRQDSYQTFGSSISHKIITIDTIRILFIGLTIEKAADYVRIINQSSLVNHVKEFLRLFPNGTYDILVAITHLSITTDIQLALNIPQIDLIIGGHEHENYYYLRGTKYIPIYKADINAFTVYIHRCAYNLDKKHLRIYSTLAPVTSEIPEEKNTATVANYWFNLGIQGFQVLGYEPNEIVSCLPLDIELDGRARSCKSFVTLLTAAICESLLLLTVSNKTTIGIINGGTLVFNDILREIITQYDVLRTVSVKLRAIALSVPGQLLAQVLTTGMSLKGNGMFLAYTRVKTFDNGKTWLLNGTDISKSDLYYNVATIAYVRDNTQLNNPTVTTLYESSVPVAKDGRARSCKSFVTLLTAAICESLLLLTVSHKTTIGIINGGTVVFNDILREIITQYDVLRTVSVKLRAIALSVPGQLLAQVLTTGMSLKGNGMFIAYTRVKTFDNGKTWLFNGTDISKSNLYYNVATIAYVRDNTQLNNPTVTTLYESSVPVAKGLIKYLKIKYPC</sequence>
<dbReference type="Gene3D" id="3.60.21.10">
    <property type="match status" value="1"/>
</dbReference>
<keyword evidence="3" id="KW-0812">Transmembrane</keyword>
<evidence type="ECO:0000313" key="6">
    <source>
        <dbReference type="Proteomes" id="UP000663864"/>
    </source>
</evidence>
<comment type="caution">
    <text evidence="5">The sequence shown here is derived from an EMBL/GenBank/DDBJ whole genome shotgun (WGS) entry which is preliminary data.</text>
</comment>
<keyword evidence="3" id="KW-0472">Membrane</keyword>
<evidence type="ECO:0000256" key="3">
    <source>
        <dbReference type="SAM" id="Phobius"/>
    </source>
</evidence>
<dbReference type="EMBL" id="CAJNOT010000210">
    <property type="protein sequence ID" value="CAF0894759.1"/>
    <property type="molecule type" value="Genomic_DNA"/>
</dbReference>
<dbReference type="Pfam" id="PF00149">
    <property type="entry name" value="Metallophos"/>
    <property type="match status" value="1"/>
</dbReference>
<keyword evidence="3" id="KW-1133">Transmembrane helix</keyword>
<evidence type="ECO:0000256" key="1">
    <source>
        <dbReference type="ARBA" id="ARBA00000815"/>
    </source>
</evidence>
<feature type="transmembrane region" description="Helical" evidence="3">
    <location>
        <begin position="18"/>
        <end position="40"/>
    </location>
</feature>
<accession>A0A813Z9C5</accession>
<dbReference type="GO" id="GO:0008768">
    <property type="term" value="F:UDP-sugar diphosphatase activity"/>
    <property type="evidence" value="ECO:0007669"/>
    <property type="project" value="TreeGrafter"/>
</dbReference>
<name>A0A813Z9C5_9BILA</name>